<sequence length="493" mass="53791">MQGWHLEAEPVIERRAPDREQTALMGYRAQLVTLGREALAAGKADDVDDVQEALADVDAQLAESGVTGRLPGVEPVPARRVRSTRRRADAPDLPRRRVESRTVGQVYAGRYRPSMFVTLTLGSYGPVHSARRRGGRIARCGCGRTHTPDAAILGTPVDPDDYDYRRAARDAVHFSKLVDRFWQNLRRAVGFDAQYFAAVESQRRLVPHLHAAIRGALPRALLRQVAAGTYQHVWWPKHGDPVYGGDRMPVWVPEVAAWCDPDTRQPLPTFEESLPGPDADGDQAAHVVRFGEQIDARGMLGGTDETRHHARYLTKYLTKSIGETYADASEAHRRHADRMLAELAITPCSPRCAVWLLHGIAPRGAGSRTRPGTCKGNAHKRHALGVAGRRVLVSRKWTGKTLADHAADRQSHVRGMLHAAGLVPPESSGQSSATGRLVCEPVPPGDPDVPPRAVLLLEAVATRRRWRQQYEQAQAVLAGVGAPGGRAGDGGGP</sequence>
<organism evidence="1 2">
    <name type="scientific">Saccharopolyspora erythraea (strain ATCC 11635 / DSM 40517 / JCM 4748 / NBRC 13426 / NCIMB 8594 / NRRL 2338)</name>
    <dbReference type="NCBI Taxonomy" id="405948"/>
    <lineage>
        <taxon>Bacteria</taxon>
        <taxon>Bacillati</taxon>
        <taxon>Actinomycetota</taxon>
        <taxon>Actinomycetes</taxon>
        <taxon>Pseudonocardiales</taxon>
        <taxon>Pseudonocardiaceae</taxon>
        <taxon>Saccharopolyspora</taxon>
    </lineage>
</organism>
<dbReference type="Proteomes" id="UP000006728">
    <property type="component" value="Chromosome"/>
</dbReference>
<dbReference type="eggNOG" id="ENOG502Z8MS">
    <property type="taxonomic scope" value="Bacteria"/>
</dbReference>
<dbReference type="HOGENOM" id="CLU_537234_0_0_11"/>
<accession>A4FMA4</accession>
<dbReference type="KEGG" id="sen:SACE_5999"/>
<evidence type="ECO:0000313" key="1">
    <source>
        <dbReference type="EMBL" id="CAM05179.1"/>
    </source>
</evidence>
<dbReference type="STRING" id="405948.SACE_5999"/>
<keyword evidence="2" id="KW-1185">Reference proteome</keyword>
<dbReference type="AlphaFoldDB" id="A4FMA4"/>
<dbReference type="EMBL" id="AM420293">
    <property type="protein sequence ID" value="CAM05179.1"/>
    <property type="molecule type" value="Genomic_DNA"/>
</dbReference>
<reference evidence="1 2" key="1">
    <citation type="journal article" date="2007" name="Nat. Biotechnol.">
        <title>Complete genome sequence of the erythromycin-producing bacterium Saccharopolyspora erythraea NRRL23338.</title>
        <authorList>
            <person name="Oliynyk M."/>
            <person name="Samborskyy M."/>
            <person name="Lester J.B."/>
            <person name="Mironenko T."/>
            <person name="Scott N."/>
            <person name="Dickens S."/>
            <person name="Haydock S.F."/>
            <person name="Leadlay P.F."/>
        </authorList>
    </citation>
    <scope>NUCLEOTIDE SEQUENCE [LARGE SCALE GENOMIC DNA]</scope>
    <source>
        <strain evidence="2">ATCC 11635 / DSM 40517 / JCM 4748 / NBRC 13426 / NCIMB 8594 / NRRL 2338</strain>
    </source>
</reference>
<dbReference type="Pfam" id="PF20199">
    <property type="entry name" value="RepSA"/>
    <property type="match status" value="1"/>
</dbReference>
<gene>
    <name evidence="1" type="primary">repSA</name>
    <name evidence="1" type="ordered locus">SACE_5999</name>
</gene>
<dbReference type="InterPro" id="IPR046828">
    <property type="entry name" value="RepSA"/>
</dbReference>
<name>A4FMA4_SACEN</name>
<evidence type="ECO:0000313" key="2">
    <source>
        <dbReference type="Proteomes" id="UP000006728"/>
    </source>
</evidence>
<protein>
    <submittedName>
        <fullName evidence="1">Replication initiator protein</fullName>
    </submittedName>
</protein>
<proteinExistence type="predicted"/>